<dbReference type="Proteomes" id="UP000078397">
    <property type="component" value="Unassembled WGS sequence"/>
</dbReference>
<sequence length="233" mass="25953">MMLKPETNQWTPGPCFNFLNLPKEIRLTIYRMTLALQTPITFYLFQDSGSRIESFRSAQRKIPLDILHVNRKTHGEAASVLYSVSRFNVVDTIERQSKLLNAFLTSIGPANAASIRCLCIGFPGSRSGTSSQGTAGPQQNDLGSLELLKERCSTLTTLEMFVYSNNSHILINGKGYEPRHTKEVLDQINALLNSIPSLKTVIVRIFSSFPEPAVVELMTGFGWVALKGDEERV</sequence>
<dbReference type="Pfam" id="PF20150">
    <property type="entry name" value="2EXR"/>
    <property type="match status" value="1"/>
</dbReference>
<accession>A0A179F4Z3</accession>
<evidence type="ECO:0000313" key="2">
    <source>
        <dbReference type="EMBL" id="OAQ60440.1"/>
    </source>
</evidence>
<dbReference type="InterPro" id="IPR045518">
    <property type="entry name" value="2EXR"/>
</dbReference>
<evidence type="ECO:0000313" key="3">
    <source>
        <dbReference type="Proteomes" id="UP000078397"/>
    </source>
</evidence>
<organism evidence="2 3">
    <name type="scientific">Pochonia chlamydosporia 170</name>
    <dbReference type="NCBI Taxonomy" id="1380566"/>
    <lineage>
        <taxon>Eukaryota</taxon>
        <taxon>Fungi</taxon>
        <taxon>Dikarya</taxon>
        <taxon>Ascomycota</taxon>
        <taxon>Pezizomycotina</taxon>
        <taxon>Sordariomycetes</taxon>
        <taxon>Hypocreomycetidae</taxon>
        <taxon>Hypocreales</taxon>
        <taxon>Clavicipitaceae</taxon>
        <taxon>Pochonia</taxon>
    </lineage>
</organism>
<dbReference type="RefSeq" id="XP_018138318.1">
    <property type="nucleotide sequence ID" value="XM_018285590.1"/>
</dbReference>
<reference evidence="2 3" key="1">
    <citation type="journal article" date="2016" name="PLoS Pathog.">
        <title>Biosynthesis of antibiotic leucinostatins in bio-control fungus Purpureocillium lilacinum and their inhibition on phytophthora revealed by genome mining.</title>
        <authorList>
            <person name="Wang G."/>
            <person name="Liu Z."/>
            <person name="Lin R."/>
            <person name="Li E."/>
            <person name="Mao Z."/>
            <person name="Ling J."/>
            <person name="Yang Y."/>
            <person name="Yin W.B."/>
            <person name="Xie B."/>
        </authorList>
    </citation>
    <scope>NUCLEOTIDE SEQUENCE [LARGE SCALE GENOMIC DNA]</scope>
    <source>
        <strain evidence="2">170</strain>
    </source>
</reference>
<dbReference type="InterPro" id="IPR038883">
    <property type="entry name" value="AN11006-like"/>
</dbReference>
<proteinExistence type="predicted"/>
<dbReference type="KEGG" id="pchm:VFPPC_06579"/>
<dbReference type="EMBL" id="LSBJ02000008">
    <property type="protein sequence ID" value="OAQ60440.1"/>
    <property type="molecule type" value="Genomic_DNA"/>
</dbReference>
<name>A0A179F4Z3_METCM</name>
<dbReference type="GeneID" id="28849584"/>
<protein>
    <recommendedName>
        <fullName evidence="1">2EXR domain-containing protein</fullName>
    </recommendedName>
</protein>
<feature type="domain" description="2EXR" evidence="1">
    <location>
        <begin position="18"/>
        <end position="81"/>
    </location>
</feature>
<dbReference type="AlphaFoldDB" id="A0A179F4Z3"/>
<evidence type="ECO:0000259" key="1">
    <source>
        <dbReference type="Pfam" id="PF20150"/>
    </source>
</evidence>
<keyword evidence="3" id="KW-1185">Reference proteome</keyword>
<dbReference type="PANTHER" id="PTHR42085:SF8">
    <property type="entry name" value="F-BOX DOMAIN-CONTAINING PROTEIN"/>
    <property type="match status" value="1"/>
</dbReference>
<gene>
    <name evidence="2" type="ORF">VFPPC_06579</name>
</gene>
<dbReference type="OrthoDB" id="62952at2759"/>
<comment type="caution">
    <text evidence="2">The sequence shown here is derived from an EMBL/GenBank/DDBJ whole genome shotgun (WGS) entry which is preliminary data.</text>
</comment>
<dbReference type="PANTHER" id="PTHR42085">
    <property type="entry name" value="F-BOX DOMAIN-CONTAINING PROTEIN"/>
    <property type="match status" value="1"/>
</dbReference>